<evidence type="ECO:0000256" key="1">
    <source>
        <dbReference type="SAM" id="SignalP"/>
    </source>
</evidence>
<name>A0A7Z6SSJ7_HELPX</name>
<feature type="chain" id="PRO_5031469069" evidence="1">
    <location>
        <begin position="22"/>
        <end position="60"/>
    </location>
</feature>
<evidence type="ECO:0000313" key="3">
    <source>
        <dbReference type="Proteomes" id="UP000272192"/>
    </source>
</evidence>
<evidence type="ECO:0000313" key="2">
    <source>
        <dbReference type="EMBL" id="RKU94912.1"/>
    </source>
</evidence>
<organism evidence="2 3">
    <name type="scientific">Helicobacter pylori</name>
    <name type="common">Campylobacter pylori</name>
    <dbReference type="NCBI Taxonomy" id="210"/>
    <lineage>
        <taxon>Bacteria</taxon>
        <taxon>Pseudomonadati</taxon>
        <taxon>Campylobacterota</taxon>
        <taxon>Epsilonproteobacteria</taxon>
        <taxon>Campylobacterales</taxon>
        <taxon>Helicobacteraceae</taxon>
        <taxon>Helicobacter</taxon>
    </lineage>
</organism>
<keyword evidence="1" id="KW-0732">Signal</keyword>
<proteinExistence type="predicted"/>
<dbReference type="AlphaFoldDB" id="A0A7Z6SSJ7"/>
<sequence length="60" mass="7430">MTKKKKRFHAIMLLIHSNANAFLMYEIPNIKIQFNLKRRKHEKTHPFINFRIAFSFHFER</sequence>
<reference evidence="2 3" key="1">
    <citation type="submission" date="2018-04" db="EMBL/GenBank/DDBJ databases">
        <title>Complete genome sequences of Helicobacter pylori.</title>
        <authorList>
            <person name="Palau M."/>
            <person name="Minana-Galbis D."/>
        </authorList>
    </citation>
    <scope>NUCLEOTIDE SEQUENCE [LARGE SCALE GENOMIC DNA]</scope>
    <source>
        <strain evidence="2 3">B518</strain>
    </source>
</reference>
<dbReference type="EMBL" id="QELB01000076">
    <property type="protein sequence ID" value="RKU94912.1"/>
    <property type="molecule type" value="Genomic_DNA"/>
</dbReference>
<feature type="signal peptide" evidence="1">
    <location>
        <begin position="1"/>
        <end position="21"/>
    </location>
</feature>
<protein>
    <submittedName>
        <fullName evidence="2">Uncharacterized protein</fullName>
    </submittedName>
</protein>
<gene>
    <name evidence="2" type="ORF">DB721_03960</name>
</gene>
<comment type="caution">
    <text evidence="2">The sequence shown here is derived from an EMBL/GenBank/DDBJ whole genome shotgun (WGS) entry which is preliminary data.</text>
</comment>
<dbReference type="Proteomes" id="UP000272192">
    <property type="component" value="Unassembled WGS sequence"/>
</dbReference>
<accession>A0A7Z6SSJ7</accession>